<dbReference type="RefSeq" id="XP_019861854.1">
    <property type="nucleotide sequence ID" value="XM_020006295.1"/>
</dbReference>
<keyword evidence="9" id="KW-0325">Glycoprotein</keyword>
<dbReference type="PROSITE" id="PS00420">
    <property type="entry name" value="SRCR_1"/>
    <property type="match status" value="3"/>
</dbReference>
<dbReference type="PROSITE" id="PS50287">
    <property type="entry name" value="SRCR_2"/>
    <property type="match status" value="7"/>
</dbReference>
<evidence type="ECO:0000256" key="6">
    <source>
        <dbReference type="ARBA" id="ARBA00023136"/>
    </source>
</evidence>
<reference evidence="12" key="2">
    <citation type="submission" date="2024-06" db="UniProtKB">
        <authorList>
            <consortium name="EnsemblMetazoa"/>
        </authorList>
    </citation>
    <scope>IDENTIFICATION</scope>
</reference>
<evidence type="ECO:0000256" key="7">
    <source>
        <dbReference type="ARBA" id="ARBA00023157"/>
    </source>
</evidence>
<keyword evidence="13" id="KW-1185">Reference proteome</keyword>
<dbReference type="Proteomes" id="UP000007879">
    <property type="component" value="Unassembled WGS sequence"/>
</dbReference>
<evidence type="ECO:0000259" key="11">
    <source>
        <dbReference type="PROSITE" id="PS50287"/>
    </source>
</evidence>
<feature type="domain" description="SRCR" evidence="11">
    <location>
        <begin position="1"/>
        <end position="95"/>
    </location>
</feature>
<evidence type="ECO:0000256" key="3">
    <source>
        <dbReference type="ARBA" id="ARBA00022729"/>
    </source>
</evidence>
<feature type="disulfide bond" evidence="10">
    <location>
        <begin position="397"/>
        <end position="407"/>
    </location>
</feature>
<keyword evidence="3" id="KW-0732">Signal</keyword>
<feature type="disulfide bond" evidence="10">
    <location>
        <begin position="619"/>
        <end position="629"/>
    </location>
</feature>
<dbReference type="InterPro" id="IPR001190">
    <property type="entry name" value="SRCR"/>
</dbReference>
<feature type="disulfide bond" evidence="10">
    <location>
        <begin position="61"/>
        <end position="71"/>
    </location>
</feature>
<comment type="subcellular location">
    <subcellularLocation>
        <location evidence="1">Membrane</location>
        <topology evidence="1">Single-pass membrane protein</topology>
    </subcellularLocation>
</comment>
<proteinExistence type="predicted"/>
<dbReference type="GeneID" id="105315455"/>
<reference evidence="13" key="1">
    <citation type="journal article" date="2010" name="Nature">
        <title>The Amphimedon queenslandica genome and the evolution of animal complexity.</title>
        <authorList>
            <person name="Srivastava M."/>
            <person name="Simakov O."/>
            <person name="Chapman J."/>
            <person name="Fahey B."/>
            <person name="Gauthier M.E."/>
            <person name="Mitros T."/>
            <person name="Richards G.S."/>
            <person name="Conaco C."/>
            <person name="Dacre M."/>
            <person name="Hellsten U."/>
            <person name="Larroux C."/>
            <person name="Putnam N.H."/>
            <person name="Stanke M."/>
            <person name="Adamska M."/>
            <person name="Darling A."/>
            <person name="Degnan S.M."/>
            <person name="Oakley T.H."/>
            <person name="Plachetzki D.C."/>
            <person name="Zhai Y."/>
            <person name="Adamski M."/>
            <person name="Calcino A."/>
            <person name="Cummins S.F."/>
            <person name="Goodstein D.M."/>
            <person name="Harris C."/>
            <person name="Jackson D.J."/>
            <person name="Leys S.P."/>
            <person name="Shu S."/>
            <person name="Woodcroft B.J."/>
            <person name="Vervoort M."/>
            <person name="Kosik K.S."/>
            <person name="Manning G."/>
            <person name="Degnan B.M."/>
            <person name="Rokhsar D.S."/>
        </authorList>
    </citation>
    <scope>NUCLEOTIDE SEQUENCE [LARGE SCALE GENOMIC DNA]</scope>
</reference>
<feature type="disulfide bond" evidence="10">
    <location>
        <begin position="738"/>
        <end position="748"/>
    </location>
</feature>
<evidence type="ECO:0000256" key="5">
    <source>
        <dbReference type="ARBA" id="ARBA00022989"/>
    </source>
</evidence>
<evidence type="ECO:0000256" key="1">
    <source>
        <dbReference type="ARBA" id="ARBA00004167"/>
    </source>
</evidence>
<dbReference type="PRINTS" id="PR00258">
    <property type="entry name" value="SPERACTRCPTR"/>
</dbReference>
<dbReference type="GO" id="GO:0016020">
    <property type="term" value="C:membrane"/>
    <property type="evidence" value="ECO:0007669"/>
    <property type="project" value="UniProtKB-SubCell"/>
</dbReference>
<keyword evidence="5" id="KW-1133">Transmembrane helix</keyword>
<keyword evidence="6" id="KW-0472">Membrane</keyword>
<dbReference type="Gene3D" id="3.10.250.10">
    <property type="entry name" value="SRCR-like domain"/>
    <property type="match status" value="7"/>
</dbReference>
<name>A0AAN0JXM1_AMPQE</name>
<evidence type="ECO:0000256" key="2">
    <source>
        <dbReference type="ARBA" id="ARBA00022692"/>
    </source>
</evidence>
<feature type="domain" description="SRCR" evidence="11">
    <location>
        <begin position="551"/>
        <end position="653"/>
    </location>
</feature>
<keyword evidence="2" id="KW-0812">Transmembrane</keyword>
<sequence length="777" mass="84809">MEGRLELCYNHIWFGICANYNNYYVSGTVCNSLGHSQSATRHSSSFLDLPGIPLFPFEFSCSTITDSLLNCSKEVIGCYSSTSFYGYKYSGVTCHDRCLHGDIKLSGSGYSSIGVIHVCVNGVWGTVCSNGFDDADASVACAQLGFSRYGVLHNLDRYYDSYHDHPIHFYHLNCTGTELSIWECPFNNTEQNCYYAAHVICQINDATVDTSCTTGDVRLVGGPNEYEGRVEICYNQMWGTICDHYWDTTDANVVCKQLGHQTIGSVSLRGSYYGQGQAPYVMGDMHCSSSHSSLMDCNQDFRSYRTPYCGITNTAGVVCLGSCSNGDVRLSGSSVTYAGRVELCVERTWTTLCDQTWDFNDAAVACRQLGYSSYGAMPTYHCYTEGQLSFGITNLGCTGSEQHIFNCTHSSPYLYNCKSHNDAGLICQKTVQQSNCTDGEIRLVNGSGPHEGRVEVCINEAWGTVCSNGWSNTDANVVCKQLGYLPIGGRARSGSDHFGPGVGPILMASVDCTGNEESLIECRTRSCDATICSHHNDAGVTCERNCTNGEIRLGDDAVLRGRVEVCINNIWTTICASYWTDKEATVICSQLGYSHYGAVATRGMFIDYEWPIGIYKLNCTGDEANIWKCMYHTSGNTYGLDCSQGTDASVFCMPNNTQYVNCTNGDVRLVGGDVLNEGNVQICYNNAWGSVCDNQWDSSDSNVVCYQLGLQPFGSQPFTNNYFSVSDNPSFVIGALSCSGSEESLLDCSRHTTSGALINCQSYEVAGARCIGSCTHA</sequence>
<feature type="domain" description="SRCR" evidence="11">
    <location>
        <begin position="217"/>
        <end position="320"/>
    </location>
</feature>
<feature type="disulfide bond" evidence="10">
    <location>
        <begin position="353"/>
        <end position="417"/>
    </location>
</feature>
<organism evidence="12 13">
    <name type="scientific">Amphimedon queenslandica</name>
    <name type="common">Sponge</name>
    <dbReference type="NCBI Taxonomy" id="400682"/>
    <lineage>
        <taxon>Eukaryota</taxon>
        <taxon>Metazoa</taxon>
        <taxon>Porifera</taxon>
        <taxon>Demospongiae</taxon>
        <taxon>Heteroscleromorpha</taxon>
        <taxon>Haplosclerida</taxon>
        <taxon>Niphatidae</taxon>
        <taxon>Amphimedon</taxon>
    </lineage>
</organism>
<comment type="caution">
    <text evidence="10">Lacks conserved residue(s) required for the propagation of feature annotation.</text>
</comment>
<dbReference type="FunFam" id="3.10.250.10:FF:000007">
    <property type="entry name" value="Soluble scavenger receptor cysteine-rich domain-containing protein SSC5D"/>
    <property type="match status" value="2"/>
</dbReference>
<feature type="disulfide bond" evidence="10">
    <location>
        <begin position="512"/>
        <end position="522"/>
    </location>
</feature>
<dbReference type="InterPro" id="IPR036772">
    <property type="entry name" value="SRCR-like_dom_sf"/>
</dbReference>
<keyword evidence="4" id="KW-0677">Repeat</keyword>
<dbReference type="SUPFAM" id="SSF56487">
    <property type="entry name" value="SRCR-like"/>
    <property type="match status" value="7"/>
</dbReference>
<evidence type="ECO:0000256" key="10">
    <source>
        <dbReference type="PROSITE-ProRule" id="PRU00196"/>
    </source>
</evidence>
<dbReference type="PANTHER" id="PTHR48071">
    <property type="entry name" value="SRCR DOMAIN-CONTAINING PROTEIN"/>
    <property type="match status" value="1"/>
</dbReference>
<dbReference type="PANTHER" id="PTHR48071:SF26">
    <property type="entry name" value="ANTIGEN WC1.1-LIKE"/>
    <property type="match status" value="1"/>
</dbReference>
<accession>A0AAN0JXM1</accession>
<evidence type="ECO:0000256" key="9">
    <source>
        <dbReference type="ARBA" id="ARBA00023180"/>
    </source>
</evidence>
<dbReference type="SMART" id="SM00202">
    <property type="entry name" value="SR"/>
    <property type="match status" value="6"/>
</dbReference>
<protein>
    <recommendedName>
        <fullName evidence="11">SRCR domain-containing protein</fullName>
    </recommendedName>
</protein>
<evidence type="ECO:0000256" key="4">
    <source>
        <dbReference type="ARBA" id="ARBA00022737"/>
    </source>
</evidence>
<feature type="disulfide bond" evidence="10">
    <location>
        <begin position="287"/>
        <end position="297"/>
    </location>
</feature>
<feature type="disulfide bond" evidence="10">
    <location>
        <begin position="366"/>
        <end position="427"/>
    </location>
</feature>
<dbReference type="FunFam" id="3.10.250.10:FF:000005">
    <property type="entry name" value="Neurotrypsin isoform A"/>
    <property type="match status" value="1"/>
</dbReference>
<evidence type="ECO:0000313" key="13">
    <source>
        <dbReference type="Proteomes" id="UP000007879"/>
    </source>
</evidence>
<feature type="domain" description="SRCR" evidence="11">
    <location>
        <begin position="103"/>
        <end position="213"/>
    </location>
</feature>
<dbReference type="Pfam" id="PF00530">
    <property type="entry name" value="SRCR"/>
    <property type="match status" value="6"/>
</dbReference>
<evidence type="ECO:0000313" key="12">
    <source>
        <dbReference type="EnsemblMetazoa" id="XP_019861854.1"/>
    </source>
</evidence>
<evidence type="ECO:0000256" key="8">
    <source>
        <dbReference type="ARBA" id="ARBA00023170"/>
    </source>
</evidence>
<dbReference type="KEGG" id="aqu:105315455"/>
<dbReference type="EnsemblMetazoa" id="XM_020006295.1">
    <property type="protein sequence ID" value="XP_019861854.1"/>
    <property type="gene ID" value="LOC105315455"/>
</dbReference>
<keyword evidence="7 10" id="KW-1015">Disulfide bond</keyword>
<feature type="domain" description="SRCR" evidence="11">
    <location>
        <begin position="441"/>
        <end position="543"/>
    </location>
</feature>
<feature type="domain" description="SRCR" evidence="11">
    <location>
        <begin position="667"/>
        <end position="771"/>
    </location>
</feature>
<feature type="domain" description="SRCR" evidence="11">
    <location>
        <begin position="328"/>
        <end position="428"/>
    </location>
</feature>
<dbReference type="FunFam" id="3.10.250.10:FF:000016">
    <property type="entry name" value="Scavenger receptor cysteine-rich protein type 12"/>
    <property type="match status" value="3"/>
</dbReference>
<keyword evidence="8" id="KW-0675">Receptor</keyword>
<dbReference type="AlphaFoldDB" id="A0AAN0JXM1"/>
<feature type="disulfide bond" evidence="10">
    <location>
        <begin position="174"/>
        <end position="184"/>
    </location>
</feature>